<dbReference type="EMBL" id="CM042019">
    <property type="protein sequence ID" value="KAI3825410.1"/>
    <property type="molecule type" value="Genomic_DNA"/>
</dbReference>
<sequence>MKRMILTRTQGGDEHPNASSMPSASQVGDSTVQGETETGDSDDEENVEIEFERDDGEGEIGESVKVVTLPTLTETSTPPEPTTNSWSERRKTWFMIIPKSLPQPVLKSKYAYNSEATGRILRWFFDTQTRFFAIKRDDGVQYLKPSLKYFNTLPDCEIRFLAQRTLINTSNEGIANNEPQRDEHIQDANVDDHVIPPSPRDGQVEDASDSESTESDDNNPDAERVGISVDKHTQPVSIPSRRLKMVARRNVKKTTGPPLESSSRSKRKELDVDYNPSEDLDQDKSKAKKSKASRPKFVTPPVTAEVTPETQRLLDALLSTPLVVTISSSPSVQIPVTTSSPTASIVPPSSSSVPPHNTRRSTHTWYLQSWILKQGLLV</sequence>
<name>A0ACB9JZN3_9ASTR</name>
<evidence type="ECO:0000313" key="2">
    <source>
        <dbReference type="Proteomes" id="UP001056120"/>
    </source>
</evidence>
<evidence type="ECO:0000313" key="1">
    <source>
        <dbReference type="EMBL" id="KAI3825410.1"/>
    </source>
</evidence>
<protein>
    <submittedName>
        <fullName evidence="1">Uncharacterized protein</fullName>
    </submittedName>
</protein>
<dbReference type="Proteomes" id="UP001056120">
    <property type="component" value="Linkage Group LG02"/>
</dbReference>
<reference evidence="1 2" key="2">
    <citation type="journal article" date="2022" name="Mol. Ecol. Resour.">
        <title>The genomes of chicory, endive, great burdock and yacon provide insights into Asteraceae paleo-polyploidization history and plant inulin production.</title>
        <authorList>
            <person name="Fan W."/>
            <person name="Wang S."/>
            <person name="Wang H."/>
            <person name="Wang A."/>
            <person name="Jiang F."/>
            <person name="Liu H."/>
            <person name="Zhao H."/>
            <person name="Xu D."/>
            <person name="Zhang Y."/>
        </authorList>
    </citation>
    <scope>NUCLEOTIDE SEQUENCE [LARGE SCALE GENOMIC DNA]</scope>
    <source>
        <strain evidence="2">cv. Yunnan</strain>
        <tissue evidence="1">Leaves</tissue>
    </source>
</reference>
<organism evidence="1 2">
    <name type="scientific">Smallanthus sonchifolius</name>
    <dbReference type="NCBI Taxonomy" id="185202"/>
    <lineage>
        <taxon>Eukaryota</taxon>
        <taxon>Viridiplantae</taxon>
        <taxon>Streptophyta</taxon>
        <taxon>Embryophyta</taxon>
        <taxon>Tracheophyta</taxon>
        <taxon>Spermatophyta</taxon>
        <taxon>Magnoliopsida</taxon>
        <taxon>eudicotyledons</taxon>
        <taxon>Gunneridae</taxon>
        <taxon>Pentapetalae</taxon>
        <taxon>asterids</taxon>
        <taxon>campanulids</taxon>
        <taxon>Asterales</taxon>
        <taxon>Asteraceae</taxon>
        <taxon>Asteroideae</taxon>
        <taxon>Heliantheae alliance</taxon>
        <taxon>Millerieae</taxon>
        <taxon>Smallanthus</taxon>
    </lineage>
</organism>
<reference evidence="2" key="1">
    <citation type="journal article" date="2022" name="Mol. Ecol. Resour.">
        <title>The genomes of chicory, endive, great burdock and yacon provide insights into Asteraceae palaeo-polyploidization history and plant inulin production.</title>
        <authorList>
            <person name="Fan W."/>
            <person name="Wang S."/>
            <person name="Wang H."/>
            <person name="Wang A."/>
            <person name="Jiang F."/>
            <person name="Liu H."/>
            <person name="Zhao H."/>
            <person name="Xu D."/>
            <person name="Zhang Y."/>
        </authorList>
    </citation>
    <scope>NUCLEOTIDE SEQUENCE [LARGE SCALE GENOMIC DNA]</scope>
    <source>
        <strain evidence="2">cv. Yunnan</strain>
    </source>
</reference>
<comment type="caution">
    <text evidence="1">The sequence shown here is derived from an EMBL/GenBank/DDBJ whole genome shotgun (WGS) entry which is preliminary data.</text>
</comment>
<keyword evidence="2" id="KW-1185">Reference proteome</keyword>
<proteinExistence type="predicted"/>
<gene>
    <name evidence="1" type="ORF">L1987_06893</name>
</gene>
<accession>A0ACB9JZN3</accession>